<feature type="transmembrane region" description="Helical" evidence="1">
    <location>
        <begin position="274"/>
        <end position="294"/>
    </location>
</feature>
<reference evidence="2" key="2">
    <citation type="journal article" date="2010" name="Probiotics Antimicrob. Proteins">
        <title>Cloning and characterization of the gene cluster involved in the production of the circular bacteriocin carnocyclin A.</title>
        <authorList>
            <person name="van Belkum M.J."/>
            <person name="Martin-Visscher L.A."/>
            <person name="Vederas J.C."/>
        </authorList>
    </citation>
    <scope>NUCLEOTIDE SEQUENCE</scope>
    <source>
        <strain evidence="2">UAL307</strain>
    </source>
</reference>
<evidence type="ECO:0000256" key="1">
    <source>
        <dbReference type="SAM" id="Phobius"/>
    </source>
</evidence>
<feature type="transmembrane region" description="Helical" evidence="1">
    <location>
        <begin position="378"/>
        <end position="398"/>
    </location>
</feature>
<proteinExistence type="predicted"/>
<dbReference type="AlphaFoldDB" id="E1U2R9"/>
<evidence type="ECO:0000313" key="2">
    <source>
        <dbReference type="EMBL" id="ADO17955.1"/>
    </source>
</evidence>
<keyword evidence="1" id="KW-0472">Membrane</keyword>
<dbReference type="EMBL" id="EU624394">
    <property type="protein sequence ID" value="ADO17955.1"/>
    <property type="molecule type" value="Genomic_DNA"/>
</dbReference>
<feature type="transmembrane region" description="Helical" evidence="1">
    <location>
        <begin position="175"/>
        <end position="197"/>
    </location>
</feature>
<feature type="transmembrane region" description="Helical" evidence="1">
    <location>
        <begin position="149"/>
        <end position="168"/>
    </location>
</feature>
<gene>
    <name evidence="2" type="primary">cclB</name>
</gene>
<feature type="transmembrane region" description="Helical" evidence="1">
    <location>
        <begin position="122"/>
        <end position="143"/>
    </location>
</feature>
<sequence length="483" mass="57156">MKIIRKKIINKITVLYYLMNNNRRRLENYYYQRISENLIYLKRKEISKIAFTLSLVSLVISLSPVIGVVLLSTSKSVIFLTIIIFSNIFLIEKKLNIFKLLHPNFFNTNETFIFNRWNTYKLLSLFSVSDFLFIISTVIIISIRTIVFFSYNELLMLVASLVAIYMLLKKKQEYFFLLLSSMVLLIYVYISSLDIDLSNSKYYFSELRGNLADLEIYFIYFFISCIVSYFIFSAVSKLAPKKIFKQKKNTEKNINRAQIAFKNYISSISVLKRIMQILPVDAMIVILIFLMINVESKKEIFPILIMMITIYNTKQFITENGYFFHVFIDGKERYSFVISVKNLISIYFIKFKMILVSRLLYIFSVFALYQFNIKEVSIAQYIFIFVCIILGMIIPIFDSKLLMVNLKMLVEFNNVKYDTNFEAFIIVVLLLFSFVTHQIVIQNLIHLLVFLYIFVVLLLLTTIIVKFYLSLFSLKMWRDKLDK</sequence>
<feature type="transmembrane region" description="Helical" evidence="1">
    <location>
        <begin position="419"/>
        <end position="441"/>
    </location>
</feature>
<feature type="transmembrane region" description="Helical" evidence="1">
    <location>
        <begin position="447"/>
        <end position="469"/>
    </location>
</feature>
<feature type="transmembrane region" description="Helical" evidence="1">
    <location>
        <begin position="353"/>
        <end position="372"/>
    </location>
</feature>
<feature type="transmembrane region" description="Helical" evidence="1">
    <location>
        <begin position="300"/>
        <end position="317"/>
    </location>
</feature>
<keyword evidence="1" id="KW-0812">Transmembrane</keyword>
<feature type="transmembrane region" description="Helical" evidence="1">
    <location>
        <begin position="76"/>
        <end position="92"/>
    </location>
</feature>
<protein>
    <submittedName>
        <fullName evidence="2">CclB</fullName>
    </submittedName>
</protein>
<organism evidence="2">
    <name type="scientific">Carnobacterium maltaromaticum</name>
    <name type="common">Carnobacterium piscicola</name>
    <dbReference type="NCBI Taxonomy" id="2751"/>
    <lineage>
        <taxon>Bacteria</taxon>
        <taxon>Bacillati</taxon>
        <taxon>Bacillota</taxon>
        <taxon>Bacilli</taxon>
        <taxon>Lactobacillales</taxon>
        <taxon>Carnobacteriaceae</taxon>
        <taxon>Carnobacterium</taxon>
    </lineage>
</organism>
<keyword evidence="1" id="KW-1133">Transmembrane helix</keyword>
<feature type="transmembrane region" description="Helical" evidence="1">
    <location>
        <begin position="217"/>
        <end position="239"/>
    </location>
</feature>
<feature type="transmembrane region" description="Helical" evidence="1">
    <location>
        <begin position="49"/>
        <end position="70"/>
    </location>
</feature>
<reference evidence="2" key="1">
    <citation type="journal article" date="2008" name="Appl. Environ. Microbiol.">
        <title>Isolation and characterization of carnocyclin a, a novel circular bacteriocin produced by Carnobacterium maltaromaticum UAL307.</title>
        <authorList>
            <person name="Martin-Visscher L.A."/>
            <person name="van Belkum M.J."/>
            <person name="Garneau-Tsodikova S."/>
            <person name="Whittal R.M."/>
            <person name="Zheng J."/>
            <person name="McMullen L.M."/>
            <person name="Vederas J.C."/>
        </authorList>
    </citation>
    <scope>NUCLEOTIDE SEQUENCE</scope>
    <source>
        <strain evidence="2">UAL307</strain>
    </source>
</reference>
<accession>E1U2R9</accession>
<name>E1U2R9_CARML</name>